<proteinExistence type="predicted"/>
<sequence length="119" mass="13047">MHPRLRGCAEMGPFNQGGKMDSGAHEGCGPVQGLSPDDHVFVSKRVYLGQPVVRVHLDDDGDWQAFSAIEPRWFGRPRLIHAAHLLERDPSLASLPALPLGHLATRDEASGTTWQIFQG</sequence>
<evidence type="ECO:0000313" key="2">
    <source>
        <dbReference type="Proteomes" id="UP000660554"/>
    </source>
</evidence>
<evidence type="ECO:0000313" key="1">
    <source>
        <dbReference type="EMBL" id="GHI14067.1"/>
    </source>
</evidence>
<keyword evidence="2" id="KW-1185">Reference proteome</keyword>
<dbReference type="EMBL" id="BNDV01000008">
    <property type="protein sequence ID" value="GHI14067.1"/>
    <property type="molecule type" value="Genomic_DNA"/>
</dbReference>
<evidence type="ECO:0008006" key="3">
    <source>
        <dbReference type="Google" id="ProtNLM"/>
    </source>
</evidence>
<comment type="caution">
    <text evidence="1">The sequence shown here is derived from an EMBL/GenBank/DDBJ whole genome shotgun (WGS) entry which is preliminary data.</text>
</comment>
<dbReference type="Proteomes" id="UP000660554">
    <property type="component" value="Unassembled WGS sequence"/>
</dbReference>
<organism evidence="1 2">
    <name type="scientific">Streptomyces virginiae</name>
    <name type="common">Streptomyces cinnamonensis</name>
    <dbReference type="NCBI Taxonomy" id="1961"/>
    <lineage>
        <taxon>Bacteria</taxon>
        <taxon>Bacillati</taxon>
        <taxon>Actinomycetota</taxon>
        <taxon>Actinomycetes</taxon>
        <taxon>Kitasatosporales</taxon>
        <taxon>Streptomycetaceae</taxon>
        <taxon>Streptomyces</taxon>
    </lineage>
</organism>
<name>A0ABQ3NMT1_STRVG</name>
<gene>
    <name evidence="1" type="ORF">Scinn_35300</name>
</gene>
<accession>A0ABQ3NMT1</accession>
<protein>
    <recommendedName>
        <fullName evidence="3">DUF397 domain-containing protein</fullName>
    </recommendedName>
</protein>
<reference evidence="2" key="1">
    <citation type="submission" date="2020-09" db="EMBL/GenBank/DDBJ databases">
        <title>Whole genome shotgun sequence of Streptomyces cinnamonensis NBRC 15873.</title>
        <authorList>
            <person name="Komaki H."/>
            <person name="Tamura T."/>
        </authorList>
    </citation>
    <scope>NUCLEOTIDE SEQUENCE [LARGE SCALE GENOMIC DNA]</scope>
    <source>
        <strain evidence="2">NBRC 15873</strain>
    </source>
</reference>